<protein>
    <recommendedName>
        <fullName evidence="3">Transposase</fullName>
    </recommendedName>
</protein>
<name>A0A1I7CUE8_9GAMM</name>
<organism evidence="1 2">
    <name type="scientific">Halomonas saccharevitans</name>
    <dbReference type="NCBI Taxonomy" id="416872"/>
    <lineage>
        <taxon>Bacteria</taxon>
        <taxon>Pseudomonadati</taxon>
        <taxon>Pseudomonadota</taxon>
        <taxon>Gammaproteobacteria</taxon>
        <taxon>Oceanospirillales</taxon>
        <taxon>Halomonadaceae</taxon>
        <taxon>Halomonas</taxon>
    </lineage>
</organism>
<feature type="non-terminal residue" evidence="1">
    <location>
        <position position="87"/>
    </location>
</feature>
<dbReference type="AlphaFoldDB" id="A0A1I7CUE8"/>
<sequence>MTQSNATQQVVVERTAAERLSAASDVHAAYIGLDVHKASIAVSIAEAGRHEPEFRGEIANEPTAIDTLIRQLSQRFAGQPLLFSYEA</sequence>
<proteinExistence type="predicted"/>
<dbReference type="EMBL" id="FPAQ01000063">
    <property type="protein sequence ID" value="SFU03036.1"/>
    <property type="molecule type" value="Genomic_DNA"/>
</dbReference>
<accession>A0A1I7CUE8</accession>
<gene>
    <name evidence="1" type="ORF">SAMN04487956_1631</name>
</gene>
<evidence type="ECO:0008006" key="3">
    <source>
        <dbReference type="Google" id="ProtNLM"/>
    </source>
</evidence>
<dbReference type="Proteomes" id="UP000199594">
    <property type="component" value="Unassembled WGS sequence"/>
</dbReference>
<evidence type="ECO:0000313" key="2">
    <source>
        <dbReference type="Proteomes" id="UP000199594"/>
    </source>
</evidence>
<evidence type="ECO:0000313" key="1">
    <source>
        <dbReference type="EMBL" id="SFU03036.1"/>
    </source>
</evidence>
<reference evidence="1 2" key="1">
    <citation type="submission" date="2016-10" db="EMBL/GenBank/DDBJ databases">
        <authorList>
            <person name="de Groot N.N."/>
        </authorList>
    </citation>
    <scope>NUCLEOTIDE SEQUENCE [LARGE SCALE GENOMIC DNA]</scope>
    <source>
        <strain evidence="1 2">CGMCC 1.6493</strain>
    </source>
</reference>